<dbReference type="PANTHER" id="PTHR45453">
    <property type="entry name" value="PHOSPHATE REGULON SENSOR PROTEIN PHOR"/>
    <property type="match status" value="1"/>
</dbReference>
<dbReference type="Pfam" id="PF02518">
    <property type="entry name" value="HATPase_c"/>
    <property type="match status" value="1"/>
</dbReference>
<dbReference type="AlphaFoldDB" id="A0A380KA95"/>
<dbReference type="EMBL" id="UHFN01000007">
    <property type="protein sequence ID" value="SUN61838.1"/>
    <property type="molecule type" value="Genomic_DNA"/>
</dbReference>
<dbReference type="InterPro" id="IPR050351">
    <property type="entry name" value="BphY/WalK/GraS-like"/>
</dbReference>
<dbReference type="PANTHER" id="PTHR45453:SF2">
    <property type="entry name" value="HISTIDINE KINASE"/>
    <property type="match status" value="1"/>
</dbReference>
<proteinExistence type="predicted"/>
<evidence type="ECO:0000313" key="14">
    <source>
        <dbReference type="Proteomes" id="UP000254924"/>
    </source>
</evidence>
<reference evidence="13 14" key="1">
    <citation type="submission" date="2018-06" db="EMBL/GenBank/DDBJ databases">
        <authorList>
            <consortium name="Pathogen Informatics"/>
            <person name="Doyle S."/>
        </authorList>
    </citation>
    <scope>NUCLEOTIDE SEQUENCE [LARGE SCALE GENOMIC DNA]</scope>
    <source>
        <strain evidence="13 14">NCTC12224</strain>
    </source>
</reference>
<dbReference type="PROSITE" id="PS50109">
    <property type="entry name" value="HIS_KIN"/>
    <property type="match status" value="1"/>
</dbReference>
<keyword evidence="5 13" id="KW-0808">Transferase</keyword>
<dbReference type="GO" id="GO:0005886">
    <property type="term" value="C:plasma membrane"/>
    <property type="evidence" value="ECO:0007669"/>
    <property type="project" value="UniProtKB-SubCell"/>
</dbReference>
<keyword evidence="7 13" id="KW-0418">Kinase</keyword>
<evidence type="ECO:0000256" key="6">
    <source>
        <dbReference type="ARBA" id="ARBA00022692"/>
    </source>
</evidence>
<feature type="transmembrane region" description="Helical" evidence="11">
    <location>
        <begin position="36"/>
        <end position="58"/>
    </location>
</feature>
<evidence type="ECO:0000313" key="13">
    <source>
        <dbReference type="EMBL" id="SUN61838.1"/>
    </source>
</evidence>
<feature type="transmembrane region" description="Helical" evidence="11">
    <location>
        <begin position="12"/>
        <end position="30"/>
    </location>
</feature>
<feature type="domain" description="Histidine kinase" evidence="12">
    <location>
        <begin position="117"/>
        <end position="316"/>
    </location>
</feature>
<dbReference type="SMART" id="SM00387">
    <property type="entry name" value="HATPase_c"/>
    <property type="match status" value="1"/>
</dbReference>
<evidence type="ECO:0000256" key="2">
    <source>
        <dbReference type="ARBA" id="ARBA00004651"/>
    </source>
</evidence>
<evidence type="ECO:0000256" key="4">
    <source>
        <dbReference type="ARBA" id="ARBA00022475"/>
    </source>
</evidence>
<evidence type="ECO:0000256" key="10">
    <source>
        <dbReference type="ARBA" id="ARBA00023136"/>
    </source>
</evidence>
<dbReference type="GO" id="GO:0004721">
    <property type="term" value="F:phosphoprotein phosphatase activity"/>
    <property type="evidence" value="ECO:0007669"/>
    <property type="project" value="TreeGrafter"/>
</dbReference>
<evidence type="ECO:0000256" key="11">
    <source>
        <dbReference type="SAM" id="Phobius"/>
    </source>
</evidence>
<dbReference type="OrthoDB" id="9780487at2"/>
<evidence type="ECO:0000256" key="7">
    <source>
        <dbReference type="ARBA" id="ARBA00022777"/>
    </source>
</evidence>
<keyword evidence="8 11" id="KW-1133">Transmembrane helix</keyword>
<dbReference type="InterPro" id="IPR003661">
    <property type="entry name" value="HisK_dim/P_dom"/>
</dbReference>
<protein>
    <recommendedName>
        <fullName evidence="3">histidine kinase</fullName>
        <ecNumber evidence="3">2.7.13.3</ecNumber>
    </recommendedName>
</protein>
<evidence type="ECO:0000256" key="5">
    <source>
        <dbReference type="ARBA" id="ARBA00022679"/>
    </source>
</evidence>
<name>A0A380KA95_9STRE</name>
<dbReference type="InterPro" id="IPR036890">
    <property type="entry name" value="HATPase_C_sf"/>
</dbReference>
<dbReference type="InterPro" id="IPR003594">
    <property type="entry name" value="HATPase_dom"/>
</dbReference>
<accession>A0A380KA95</accession>
<dbReference type="Proteomes" id="UP000254924">
    <property type="component" value="Unassembled WGS sequence"/>
</dbReference>
<comment type="catalytic activity">
    <reaction evidence="1">
        <text>ATP + protein L-histidine = ADP + protein N-phospho-L-histidine.</text>
        <dbReference type="EC" id="2.7.13.3"/>
    </reaction>
</comment>
<keyword evidence="14" id="KW-1185">Reference proteome</keyword>
<dbReference type="GeneID" id="78356896"/>
<evidence type="ECO:0000256" key="1">
    <source>
        <dbReference type="ARBA" id="ARBA00000085"/>
    </source>
</evidence>
<dbReference type="GO" id="GO:0000155">
    <property type="term" value="F:phosphorelay sensor kinase activity"/>
    <property type="evidence" value="ECO:0007669"/>
    <property type="project" value="InterPro"/>
</dbReference>
<evidence type="ECO:0000256" key="9">
    <source>
        <dbReference type="ARBA" id="ARBA00023012"/>
    </source>
</evidence>
<keyword evidence="10 11" id="KW-0472">Membrane</keyword>
<dbReference type="CDD" id="cd00082">
    <property type="entry name" value="HisKA"/>
    <property type="match status" value="1"/>
</dbReference>
<dbReference type="SUPFAM" id="SSF55874">
    <property type="entry name" value="ATPase domain of HSP90 chaperone/DNA topoisomerase II/histidine kinase"/>
    <property type="match status" value="1"/>
</dbReference>
<sequence length="316" mass="36409">MIKPFFKENAGWYATYLGVVFLFFLNFWLYHLPLVYFANALALNLVVLVVISLWRYFLFRKKMLALAHFVYDSELEDFTSPSDLAYRTAIAKLRHAANRKELDATSQKHNLESLIKMWAHQMKVPLSAISLMAQTNQLTPEETKRQVLRLENYLDTLLNYVKFNQHQDDFRFEKVSARKVVAEVVKKYRTACLAKNLSVTITGDTTFKTDRKWLSFALSQIFDNAVKYSHNNAQIRITITETQVTVSDDGIGILEEDLPRLFDEGFTGFNGHEHQKATGLGLYMTKQVLDKLDFSIKVTSRIAKGTDVTISSKQRP</sequence>
<dbReference type="InterPro" id="IPR005467">
    <property type="entry name" value="His_kinase_dom"/>
</dbReference>
<dbReference type="Gene3D" id="3.30.565.10">
    <property type="entry name" value="Histidine kinase-like ATPase, C-terminal domain"/>
    <property type="match status" value="1"/>
</dbReference>
<dbReference type="EC" id="2.7.13.3" evidence="3"/>
<comment type="subcellular location">
    <subcellularLocation>
        <location evidence="2">Cell membrane</location>
        <topology evidence="2">Multi-pass membrane protein</topology>
    </subcellularLocation>
</comment>
<keyword evidence="4" id="KW-1003">Cell membrane</keyword>
<organism evidence="13 14">
    <name type="scientific">Streptococcus hyointestinalis</name>
    <dbReference type="NCBI Taxonomy" id="1337"/>
    <lineage>
        <taxon>Bacteria</taxon>
        <taxon>Bacillati</taxon>
        <taxon>Bacillota</taxon>
        <taxon>Bacilli</taxon>
        <taxon>Lactobacillales</taxon>
        <taxon>Streptococcaceae</taxon>
        <taxon>Streptococcus</taxon>
    </lineage>
</organism>
<keyword evidence="6 11" id="KW-0812">Transmembrane</keyword>
<keyword evidence="9" id="KW-0902">Two-component regulatory system</keyword>
<dbReference type="GO" id="GO:0016036">
    <property type="term" value="P:cellular response to phosphate starvation"/>
    <property type="evidence" value="ECO:0007669"/>
    <property type="project" value="TreeGrafter"/>
</dbReference>
<gene>
    <name evidence="13" type="primary">bceS</name>
    <name evidence="13" type="ORF">NCTC12224_01607</name>
</gene>
<evidence type="ECO:0000256" key="8">
    <source>
        <dbReference type="ARBA" id="ARBA00022989"/>
    </source>
</evidence>
<evidence type="ECO:0000256" key="3">
    <source>
        <dbReference type="ARBA" id="ARBA00012438"/>
    </source>
</evidence>
<dbReference type="RefSeq" id="WP_115269644.1">
    <property type="nucleotide sequence ID" value="NZ_JBNPNB010000028.1"/>
</dbReference>
<evidence type="ECO:0000259" key="12">
    <source>
        <dbReference type="PROSITE" id="PS50109"/>
    </source>
</evidence>